<proteinExistence type="predicted"/>
<feature type="chain" id="PRO_5042334867" evidence="2">
    <location>
        <begin position="18"/>
        <end position="321"/>
    </location>
</feature>
<keyword evidence="2" id="KW-0732">Signal</keyword>
<dbReference type="EMBL" id="CP144541">
    <property type="protein sequence ID" value="WVW79172.1"/>
    <property type="molecule type" value="Genomic_DNA"/>
</dbReference>
<sequence>MLVNIPILSALLALGAAAPSLAGPAPRCSTNAECLKRGLPLRAPSKRAIYNTALRTRQANYVPNTFAFTGAVNTFTAPSDGDYFFTVQAGSGGTSDAAEYTSYGGSAAQVNSTIFLTRNTVLNIVVGGQAGTAASSFGAGGGGGSFVYTTDDSLLIAAGGGGGAETAYPNPNNGRDANSDFSTDGTAGQTGIAGGTNGNGGSSNLAYAGGGGGAGFFSSGQANSAGSAGNGGSTKPSWAGGVATNGASSAGGFGGGGGGGGNGGGGGGGYSGGGGGGEFNNPGSGGGGSNYATPAGVDSVVSIGHTGNGVIIITQLNEAIP</sequence>
<reference evidence="4" key="2">
    <citation type="submission" date="2013-07" db="EMBL/GenBank/DDBJ databases">
        <authorList>
            <consortium name="The Broad Institute Genome Sequencing Platform"/>
            <person name="Cuomo C."/>
            <person name="Litvintseva A."/>
            <person name="Chen Y."/>
            <person name="Heitman J."/>
            <person name="Sun S."/>
            <person name="Springer D."/>
            <person name="Dromer F."/>
            <person name="Young S.K."/>
            <person name="Zeng Q."/>
            <person name="Gargeya S."/>
            <person name="Fitzgerald M."/>
            <person name="Abouelleil A."/>
            <person name="Alvarado L."/>
            <person name="Berlin A.M."/>
            <person name="Chapman S.B."/>
            <person name="Dewar J."/>
            <person name="Goldberg J."/>
            <person name="Griggs A."/>
            <person name="Gujja S."/>
            <person name="Hansen M."/>
            <person name="Howarth C."/>
            <person name="Imamovic A."/>
            <person name="Larimer J."/>
            <person name="McCowan C."/>
            <person name="Murphy C."/>
            <person name="Pearson M."/>
            <person name="Priest M."/>
            <person name="Roberts A."/>
            <person name="Saif S."/>
            <person name="Shea T."/>
            <person name="Sykes S."/>
            <person name="Wortman J."/>
            <person name="Nusbaum C."/>
            <person name="Birren B."/>
        </authorList>
    </citation>
    <scope>NUCLEOTIDE SEQUENCE</scope>
    <source>
        <strain evidence="4">CBS 10118</strain>
    </source>
</reference>
<evidence type="ECO:0000313" key="5">
    <source>
        <dbReference type="Proteomes" id="UP000092730"/>
    </source>
</evidence>
<protein>
    <submittedName>
        <fullName evidence="3">Uncharacterized protein</fullName>
    </submittedName>
</protein>
<keyword evidence="5" id="KW-1185">Reference proteome</keyword>
<evidence type="ECO:0000256" key="1">
    <source>
        <dbReference type="SAM" id="MobiDB-lite"/>
    </source>
</evidence>
<dbReference type="AlphaFoldDB" id="A0A1B9G742"/>
<dbReference type="STRING" id="1296100.A0A1B9G742"/>
<evidence type="ECO:0000256" key="2">
    <source>
        <dbReference type="SAM" id="SignalP"/>
    </source>
</evidence>
<dbReference type="KEGG" id="kbi:30208912"/>
<dbReference type="GeneID" id="30208912"/>
<reference evidence="3" key="3">
    <citation type="submission" date="2014-01" db="EMBL/GenBank/DDBJ databases">
        <title>Evolution of pathogenesis and genome organization in the Tremellales.</title>
        <authorList>
            <person name="Cuomo C."/>
            <person name="Litvintseva A."/>
            <person name="Heitman J."/>
            <person name="Chen Y."/>
            <person name="Sun S."/>
            <person name="Springer D."/>
            <person name="Dromer F."/>
            <person name="Young S."/>
            <person name="Zeng Q."/>
            <person name="Chapman S."/>
            <person name="Gujja S."/>
            <person name="Saif S."/>
            <person name="Birren B."/>
        </authorList>
    </citation>
    <scope>NUCLEOTIDE SEQUENCE</scope>
    <source>
        <strain evidence="3">CBS 10118</strain>
    </source>
</reference>
<name>A0A1B9G742_9TREE</name>
<dbReference type="VEuPathDB" id="FungiDB:I302_04513"/>
<reference evidence="3" key="1">
    <citation type="submission" date="2013-07" db="EMBL/GenBank/DDBJ databases">
        <title>The Genome Sequence of Cryptococcus bestiolae CBS10118.</title>
        <authorList>
            <consortium name="The Broad Institute Genome Sequencing Platform"/>
            <person name="Cuomo C."/>
            <person name="Litvintseva A."/>
            <person name="Chen Y."/>
            <person name="Heitman J."/>
            <person name="Sun S."/>
            <person name="Springer D."/>
            <person name="Dromer F."/>
            <person name="Young S.K."/>
            <person name="Zeng Q."/>
            <person name="Gargeya S."/>
            <person name="Fitzgerald M."/>
            <person name="Abouelleil A."/>
            <person name="Alvarado L."/>
            <person name="Berlin A.M."/>
            <person name="Chapman S.B."/>
            <person name="Dewar J."/>
            <person name="Goldberg J."/>
            <person name="Griggs A."/>
            <person name="Gujja S."/>
            <person name="Hansen M."/>
            <person name="Howarth C."/>
            <person name="Imamovic A."/>
            <person name="Larimer J."/>
            <person name="McCowan C."/>
            <person name="Murphy C."/>
            <person name="Pearson M."/>
            <person name="Priest M."/>
            <person name="Roberts A."/>
            <person name="Saif S."/>
            <person name="Shea T."/>
            <person name="Sykes S."/>
            <person name="Wortman J."/>
            <person name="Nusbaum C."/>
            <person name="Birren B."/>
        </authorList>
    </citation>
    <scope>NUCLEOTIDE SEQUENCE [LARGE SCALE GENOMIC DNA]</scope>
    <source>
        <strain evidence="3">CBS 10118</strain>
    </source>
</reference>
<organism evidence="3">
    <name type="scientific">Kwoniella bestiolae CBS 10118</name>
    <dbReference type="NCBI Taxonomy" id="1296100"/>
    <lineage>
        <taxon>Eukaryota</taxon>
        <taxon>Fungi</taxon>
        <taxon>Dikarya</taxon>
        <taxon>Basidiomycota</taxon>
        <taxon>Agaricomycotina</taxon>
        <taxon>Tremellomycetes</taxon>
        <taxon>Tremellales</taxon>
        <taxon>Cryptococcaceae</taxon>
        <taxon>Kwoniella</taxon>
    </lineage>
</organism>
<evidence type="ECO:0000313" key="4">
    <source>
        <dbReference type="EMBL" id="WVW79172.1"/>
    </source>
</evidence>
<dbReference type="EMBL" id="KI894020">
    <property type="protein sequence ID" value="OCF26823.1"/>
    <property type="molecule type" value="Genomic_DNA"/>
</dbReference>
<feature type="region of interest" description="Disordered" evidence="1">
    <location>
        <begin position="166"/>
        <end position="198"/>
    </location>
</feature>
<accession>A0A1B9G742</accession>
<reference evidence="4" key="4">
    <citation type="submission" date="2024-02" db="EMBL/GenBank/DDBJ databases">
        <title>Comparative genomics of Cryptococcus and Kwoniella reveals pathogenesis evolution and contrasting modes of karyotype evolution via chromosome fusion or intercentromeric recombination.</title>
        <authorList>
            <person name="Coelho M.A."/>
            <person name="David-Palma M."/>
            <person name="Shea T."/>
            <person name="Bowers K."/>
            <person name="McGinley-Smith S."/>
            <person name="Mohammad A.W."/>
            <person name="Gnirke A."/>
            <person name="Yurkov A.M."/>
            <person name="Nowrousian M."/>
            <person name="Sun S."/>
            <person name="Cuomo C.A."/>
            <person name="Heitman J."/>
        </authorList>
    </citation>
    <scope>NUCLEOTIDE SEQUENCE</scope>
    <source>
        <strain evidence="4">CBS 10118</strain>
    </source>
</reference>
<dbReference type="RefSeq" id="XP_019047893.1">
    <property type="nucleotide sequence ID" value="XM_019191145.1"/>
</dbReference>
<feature type="region of interest" description="Disordered" evidence="1">
    <location>
        <begin position="223"/>
        <end position="243"/>
    </location>
</feature>
<evidence type="ECO:0000313" key="3">
    <source>
        <dbReference type="EMBL" id="OCF26823.1"/>
    </source>
</evidence>
<dbReference type="Proteomes" id="UP000092730">
    <property type="component" value="Chromosome 1"/>
</dbReference>
<feature type="signal peptide" evidence="2">
    <location>
        <begin position="1"/>
        <end position="17"/>
    </location>
</feature>
<gene>
    <name evidence="3" type="ORF">I302_04513</name>
    <name evidence="4" type="ORF">I302_101138</name>
</gene>
<dbReference type="OrthoDB" id="10651150at2759"/>
<feature type="compositionally biased region" description="Polar residues" evidence="1">
    <location>
        <begin position="169"/>
        <end position="182"/>
    </location>
</feature>